<dbReference type="RefSeq" id="WP_275569776.1">
    <property type="nucleotide sequence ID" value="NZ_JARGYC010000115.1"/>
</dbReference>
<keyword evidence="1" id="KW-0732">Signal</keyword>
<dbReference type="Pfam" id="PF21112">
    <property type="entry name" value="CsgH"/>
    <property type="match status" value="1"/>
</dbReference>
<evidence type="ECO:0000256" key="1">
    <source>
        <dbReference type="SAM" id="SignalP"/>
    </source>
</evidence>
<dbReference type="InterPro" id="IPR053722">
    <property type="entry name" value="Curli_assembly_CsgC/AgfC"/>
</dbReference>
<feature type="chain" id="PRO_5042064364" evidence="1">
    <location>
        <begin position="27"/>
        <end position="136"/>
    </location>
</feature>
<sequence length="136" mass="14005">MTFLRTKAGAFALPAAALSLSVFGLAAATSAESSDDDSALPPVQCEIQVEKSGRGYTWTGVLHADATVEGAYELNISSRSGGRTTISQGGSFMVKAGKTETLGQASLGGMDPDSVEAELILHMDGKSYVCGQKADL</sequence>
<name>A0AAE3NZB2_9RHOB</name>
<evidence type="ECO:0000313" key="4">
    <source>
        <dbReference type="Proteomes" id="UP001220964"/>
    </source>
</evidence>
<evidence type="ECO:0000259" key="2">
    <source>
        <dbReference type="Pfam" id="PF21112"/>
    </source>
</evidence>
<proteinExistence type="predicted"/>
<feature type="domain" description="CsgH-like" evidence="2">
    <location>
        <begin position="43"/>
        <end position="130"/>
    </location>
</feature>
<dbReference type="InterPro" id="IPR047726">
    <property type="entry name" value="CsgH_dom"/>
</dbReference>
<dbReference type="NCBIfam" id="NF041112">
    <property type="entry name" value="chap_CsgH_alph"/>
    <property type="match status" value="1"/>
</dbReference>
<evidence type="ECO:0000313" key="3">
    <source>
        <dbReference type="EMBL" id="MDF0603660.1"/>
    </source>
</evidence>
<dbReference type="AlphaFoldDB" id="A0AAE3NZB2"/>
<gene>
    <name evidence="3" type="primary">csgH</name>
    <name evidence="3" type="ORF">P1J78_23310</name>
</gene>
<organism evidence="3 4">
    <name type="scientific">Psychromarinibacter sediminicola</name>
    <dbReference type="NCBI Taxonomy" id="3033385"/>
    <lineage>
        <taxon>Bacteria</taxon>
        <taxon>Pseudomonadati</taxon>
        <taxon>Pseudomonadota</taxon>
        <taxon>Alphaproteobacteria</taxon>
        <taxon>Rhodobacterales</taxon>
        <taxon>Paracoccaceae</taxon>
        <taxon>Psychromarinibacter</taxon>
    </lineage>
</organism>
<protein>
    <submittedName>
        <fullName evidence="3">Curli-like amyloid fiber formation chaperone CsgH</fullName>
    </submittedName>
</protein>
<accession>A0AAE3NZB2</accession>
<keyword evidence="4" id="KW-1185">Reference proteome</keyword>
<feature type="signal peptide" evidence="1">
    <location>
        <begin position="1"/>
        <end position="26"/>
    </location>
</feature>
<dbReference type="Gene3D" id="2.60.40.2420">
    <property type="match status" value="1"/>
</dbReference>
<dbReference type="Proteomes" id="UP001220964">
    <property type="component" value="Unassembled WGS sequence"/>
</dbReference>
<reference evidence="3" key="1">
    <citation type="submission" date="2023-03" db="EMBL/GenBank/DDBJ databases">
        <title>Multiphase analysis and comparison of six strains from genera Psychromarinibacter, Lutimaribacter, and Maritimibacter, including a novel species: Psychromarinibacter sediminicola sp. nov.</title>
        <authorList>
            <person name="Wang Y.-H."/>
            <person name="Ye M.-Q."/>
            <person name="Du Z.-J."/>
        </authorList>
    </citation>
    <scope>NUCLEOTIDE SEQUENCE</scope>
    <source>
        <strain evidence="3">C21-152</strain>
    </source>
</reference>
<dbReference type="InterPro" id="IPR048632">
    <property type="entry name" value="CsgH-like"/>
</dbReference>
<comment type="caution">
    <text evidence="3">The sequence shown here is derived from an EMBL/GenBank/DDBJ whole genome shotgun (WGS) entry which is preliminary data.</text>
</comment>
<dbReference type="EMBL" id="JARGYC010000115">
    <property type="protein sequence ID" value="MDF0603660.1"/>
    <property type="molecule type" value="Genomic_DNA"/>
</dbReference>